<dbReference type="InterPro" id="IPR020841">
    <property type="entry name" value="PKS_Beta-ketoAc_synthase_dom"/>
</dbReference>
<dbReference type="Gene3D" id="3.30.70.3290">
    <property type="match status" value="1"/>
</dbReference>
<dbReference type="Gene3D" id="3.40.366.10">
    <property type="entry name" value="Malonyl-Coenzyme A Acyl Carrier Protein, domain 2"/>
    <property type="match status" value="1"/>
</dbReference>
<dbReference type="SMART" id="SM00825">
    <property type="entry name" value="PKS_KS"/>
    <property type="match status" value="1"/>
</dbReference>
<dbReference type="PANTHER" id="PTHR43775:SF23">
    <property type="entry name" value="FATTY ACID SYNTHASE 3"/>
    <property type="match status" value="1"/>
</dbReference>
<dbReference type="InterPro" id="IPR014043">
    <property type="entry name" value="Acyl_transferase_dom"/>
</dbReference>
<dbReference type="InterPro" id="IPR016035">
    <property type="entry name" value="Acyl_Trfase/lysoPLipase"/>
</dbReference>
<proteinExistence type="predicted"/>
<dbReference type="SUPFAM" id="SSF53901">
    <property type="entry name" value="Thiolase-like"/>
    <property type="match status" value="2"/>
</dbReference>
<dbReference type="CDD" id="cd00833">
    <property type="entry name" value="PKS"/>
    <property type="match status" value="1"/>
</dbReference>
<name>A0A7R9NXN9_9NEOP</name>
<dbReference type="Gene3D" id="3.40.47.10">
    <property type="match status" value="1"/>
</dbReference>
<feature type="domain" description="Ketosynthase family 3 (KS3)" evidence="1">
    <location>
        <begin position="1"/>
        <end position="318"/>
    </location>
</feature>
<sequence length="541" mass="59172">MAETTGNNPVDLKNTQTSIFVGSNVSDSESTWLFIGATENGFSIIGHNRSMLANRVSYWLNTNGSSYAYVTTETAGLEGITMAYEAIKSGRCVGAVVGTVSLVMHPESLYQHNKMNLLSKDGQCRSFDADCDGFGRSDSCVVLYLQKARDAKRIYATVVHSDKEFFGDRKAGLVRPLDDPLISLLSRFYDKCGIDPSEIAFLEANGCGVKVYDEEEFKAIEKVLLNRRRTPLLVGSVKSNLGHSDAASALCSVAKVLIAMETGYIPPNLNYNKPAPYIPALLDGRIKVMTEKTKWDGGLVALNSIGSTGSYAHTLLRSCTKDKPQDNTPKDGVPRIVCVSGRTEEGITKVIDKLKSMPVDVEFIRLLHDIHSSNITNHNYRGYILLPIGDTTYTEWKHFNGSVRPVWFVFSGMGSQWVGMGQHLMKLPVLAATLEKCHNILLPFGIDLLHILTTDDSKIFNNILHSFVGIASIQMALVELLKLLNIVPDGLIGHSVGELGCAYADGCFSAEQMILAAYYRGMASLETELINGSMAAIGMKN</sequence>
<dbReference type="InterPro" id="IPR032821">
    <property type="entry name" value="PKS_assoc"/>
</dbReference>
<dbReference type="InterPro" id="IPR001227">
    <property type="entry name" value="Ac_transferase_dom_sf"/>
</dbReference>
<evidence type="ECO:0000259" key="1">
    <source>
        <dbReference type="PROSITE" id="PS52004"/>
    </source>
</evidence>
<dbReference type="InterPro" id="IPR014030">
    <property type="entry name" value="Ketoacyl_synth_N"/>
</dbReference>
<dbReference type="EMBL" id="OE003347">
    <property type="protein sequence ID" value="CAD7460039.1"/>
    <property type="molecule type" value="Genomic_DNA"/>
</dbReference>
<dbReference type="InterPro" id="IPR050091">
    <property type="entry name" value="PKS_NRPS_Biosynth_Enz"/>
</dbReference>
<dbReference type="PROSITE" id="PS52004">
    <property type="entry name" value="KS3_2"/>
    <property type="match status" value="1"/>
</dbReference>
<dbReference type="Pfam" id="PF02801">
    <property type="entry name" value="Ketoacyl-synt_C"/>
    <property type="match status" value="1"/>
</dbReference>
<dbReference type="InterPro" id="IPR016039">
    <property type="entry name" value="Thiolase-like"/>
</dbReference>
<dbReference type="GO" id="GO:0006633">
    <property type="term" value="P:fatty acid biosynthetic process"/>
    <property type="evidence" value="ECO:0007669"/>
    <property type="project" value="TreeGrafter"/>
</dbReference>
<gene>
    <name evidence="2" type="ORF">TTEB3V08_LOCUS7985</name>
</gene>
<accession>A0A7R9NXN9</accession>
<dbReference type="Pfam" id="PF00698">
    <property type="entry name" value="Acyl_transf_1"/>
    <property type="match status" value="1"/>
</dbReference>
<dbReference type="AlphaFoldDB" id="A0A7R9NXN9"/>
<dbReference type="Pfam" id="PF16197">
    <property type="entry name" value="KAsynt_C_assoc"/>
    <property type="match status" value="1"/>
</dbReference>
<dbReference type="SMART" id="SM00827">
    <property type="entry name" value="PKS_AT"/>
    <property type="match status" value="1"/>
</dbReference>
<evidence type="ECO:0000313" key="2">
    <source>
        <dbReference type="EMBL" id="CAD7460039.1"/>
    </source>
</evidence>
<dbReference type="GO" id="GO:0004312">
    <property type="term" value="F:fatty acid synthase activity"/>
    <property type="evidence" value="ECO:0007669"/>
    <property type="project" value="TreeGrafter"/>
</dbReference>
<reference evidence="2" key="1">
    <citation type="submission" date="2020-11" db="EMBL/GenBank/DDBJ databases">
        <authorList>
            <person name="Tran Van P."/>
        </authorList>
    </citation>
    <scope>NUCLEOTIDE SEQUENCE</scope>
</reference>
<dbReference type="SUPFAM" id="SSF52151">
    <property type="entry name" value="FabD/lysophospholipase-like"/>
    <property type="match status" value="1"/>
</dbReference>
<protein>
    <recommendedName>
        <fullName evidence="1">Ketosynthase family 3 (KS3) domain-containing protein</fullName>
    </recommendedName>
</protein>
<dbReference type="InterPro" id="IPR014031">
    <property type="entry name" value="Ketoacyl_synth_C"/>
</dbReference>
<dbReference type="PANTHER" id="PTHR43775">
    <property type="entry name" value="FATTY ACID SYNTHASE"/>
    <property type="match status" value="1"/>
</dbReference>
<dbReference type="Pfam" id="PF00109">
    <property type="entry name" value="ketoacyl-synt"/>
    <property type="match status" value="1"/>
</dbReference>
<organism evidence="2">
    <name type="scientific">Timema tahoe</name>
    <dbReference type="NCBI Taxonomy" id="61484"/>
    <lineage>
        <taxon>Eukaryota</taxon>
        <taxon>Metazoa</taxon>
        <taxon>Ecdysozoa</taxon>
        <taxon>Arthropoda</taxon>
        <taxon>Hexapoda</taxon>
        <taxon>Insecta</taxon>
        <taxon>Pterygota</taxon>
        <taxon>Neoptera</taxon>
        <taxon>Polyneoptera</taxon>
        <taxon>Phasmatodea</taxon>
        <taxon>Timematodea</taxon>
        <taxon>Timematoidea</taxon>
        <taxon>Timematidae</taxon>
        <taxon>Timema</taxon>
    </lineage>
</organism>